<dbReference type="OMA" id="PDIRLMY"/>
<accession>A0A8R1HT05</accession>
<sequence>MPSNSTKTIILLLVSVTGTLVSLSQDALSDLPIPNGATRPDTILRPSLLFYLTPFVIALLIHRKNIVPDIRLMYGN</sequence>
<organism evidence="3 4">
    <name type="scientific">Caenorhabditis japonica</name>
    <dbReference type="NCBI Taxonomy" id="281687"/>
    <lineage>
        <taxon>Eukaryota</taxon>
        <taxon>Metazoa</taxon>
        <taxon>Ecdysozoa</taxon>
        <taxon>Nematoda</taxon>
        <taxon>Chromadorea</taxon>
        <taxon>Rhabditida</taxon>
        <taxon>Rhabditina</taxon>
        <taxon>Rhabditomorpha</taxon>
        <taxon>Rhabditoidea</taxon>
        <taxon>Rhabditidae</taxon>
        <taxon>Peloderinae</taxon>
        <taxon>Caenorhabditis</taxon>
    </lineage>
</organism>
<name>A0A8R1HT05_CAEJA</name>
<dbReference type="Proteomes" id="UP000005237">
    <property type="component" value="Unassembled WGS sequence"/>
</dbReference>
<reference evidence="4" key="1">
    <citation type="submission" date="2010-08" db="EMBL/GenBank/DDBJ databases">
        <authorList>
            <consortium name="Caenorhabditis japonica Sequencing Consortium"/>
            <person name="Wilson R.K."/>
        </authorList>
    </citation>
    <scope>NUCLEOTIDE SEQUENCE [LARGE SCALE GENOMIC DNA]</scope>
    <source>
        <strain evidence="4">DF5081</strain>
    </source>
</reference>
<evidence type="ECO:0000313" key="3">
    <source>
        <dbReference type="EnsemblMetazoa" id="CJA07767.1"/>
    </source>
</evidence>
<proteinExistence type="predicted"/>
<evidence type="ECO:0008006" key="5">
    <source>
        <dbReference type="Google" id="ProtNLM"/>
    </source>
</evidence>
<dbReference type="AlphaFoldDB" id="A0A8R1HT05"/>
<evidence type="ECO:0000256" key="1">
    <source>
        <dbReference type="SAM" id="Phobius"/>
    </source>
</evidence>
<keyword evidence="2" id="KW-0732">Signal</keyword>
<feature type="signal peptide" evidence="2">
    <location>
        <begin position="1"/>
        <end position="24"/>
    </location>
</feature>
<evidence type="ECO:0000313" key="4">
    <source>
        <dbReference type="Proteomes" id="UP000005237"/>
    </source>
</evidence>
<reference evidence="3" key="2">
    <citation type="submission" date="2022-06" db="UniProtKB">
        <authorList>
            <consortium name="EnsemblMetazoa"/>
        </authorList>
    </citation>
    <scope>IDENTIFICATION</scope>
    <source>
        <strain evidence="3">DF5081</strain>
    </source>
</reference>
<evidence type="ECO:0000256" key="2">
    <source>
        <dbReference type="SAM" id="SignalP"/>
    </source>
</evidence>
<protein>
    <recommendedName>
        <fullName evidence="5">Serpentine receptor class gamma</fullName>
    </recommendedName>
</protein>
<dbReference type="EnsemblMetazoa" id="CJA07767.1">
    <property type="protein sequence ID" value="CJA07767.1"/>
    <property type="gene ID" value="WBGene00126971"/>
</dbReference>
<feature type="chain" id="PRO_5035873906" description="Serpentine receptor class gamma" evidence="2">
    <location>
        <begin position="25"/>
        <end position="76"/>
    </location>
</feature>
<keyword evidence="1" id="KW-1133">Transmembrane helix</keyword>
<keyword evidence="4" id="KW-1185">Reference proteome</keyword>
<keyword evidence="1" id="KW-0472">Membrane</keyword>
<feature type="transmembrane region" description="Helical" evidence="1">
    <location>
        <begin position="43"/>
        <end position="61"/>
    </location>
</feature>
<keyword evidence="1" id="KW-0812">Transmembrane</keyword>